<evidence type="ECO:0000256" key="5">
    <source>
        <dbReference type="ARBA" id="ARBA00023175"/>
    </source>
</evidence>
<evidence type="ECO:0000313" key="10">
    <source>
        <dbReference type="EMBL" id="TIA85434.1"/>
    </source>
</evidence>
<evidence type="ECO:0000256" key="6">
    <source>
        <dbReference type="PROSITE-ProRule" id="PRU00283"/>
    </source>
</evidence>
<dbReference type="OrthoDB" id="2019015at2759"/>
<gene>
    <name evidence="10" type="ORF">E3P99_03998</name>
</gene>
<feature type="domain" description="Kinesin motor" evidence="9">
    <location>
        <begin position="775"/>
        <end position="1118"/>
    </location>
</feature>
<dbReference type="SUPFAM" id="SSF51905">
    <property type="entry name" value="FAD/NAD(P)-binding domain"/>
    <property type="match status" value="1"/>
</dbReference>
<dbReference type="InterPro" id="IPR027640">
    <property type="entry name" value="Kinesin-like_fam"/>
</dbReference>
<dbReference type="PANTHER" id="PTHR47972">
    <property type="entry name" value="KINESIN-LIKE PROTEIN KLP-3"/>
    <property type="match status" value="1"/>
</dbReference>
<keyword evidence="4 6" id="KW-0067">ATP-binding</keyword>
<dbReference type="GO" id="GO:0005524">
    <property type="term" value="F:ATP binding"/>
    <property type="evidence" value="ECO:0007669"/>
    <property type="project" value="UniProtKB-UniRule"/>
</dbReference>
<dbReference type="AlphaFoldDB" id="A0A4T0FEB1"/>
<keyword evidence="3 6" id="KW-0547">Nucleotide-binding</keyword>
<dbReference type="Pfam" id="PF13450">
    <property type="entry name" value="NAD_binding_8"/>
    <property type="match status" value="1"/>
</dbReference>
<keyword evidence="11" id="KW-1185">Reference proteome</keyword>
<comment type="similarity">
    <text evidence="1">Belongs to the TRAFAC class myosin-kinesin ATPase superfamily. Kinesin family. KIN-14 subfamily.</text>
</comment>
<reference evidence="10 11" key="1">
    <citation type="submission" date="2019-03" db="EMBL/GenBank/DDBJ databases">
        <title>Sequencing 23 genomes of Wallemia ichthyophaga.</title>
        <authorList>
            <person name="Gostincar C."/>
        </authorList>
    </citation>
    <scope>NUCLEOTIDE SEQUENCE [LARGE SCALE GENOMIC DNA]</scope>
    <source>
        <strain evidence="10 11">EXF-5753</strain>
    </source>
</reference>
<evidence type="ECO:0000256" key="2">
    <source>
        <dbReference type="ARBA" id="ARBA00022701"/>
    </source>
</evidence>
<evidence type="ECO:0000256" key="4">
    <source>
        <dbReference type="ARBA" id="ARBA00022840"/>
    </source>
</evidence>
<evidence type="ECO:0000256" key="7">
    <source>
        <dbReference type="SAM" id="Coils"/>
    </source>
</evidence>
<feature type="compositionally biased region" description="Basic and acidic residues" evidence="8">
    <location>
        <begin position="408"/>
        <end position="424"/>
    </location>
</feature>
<evidence type="ECO:0000256" key="3">
    <source>
        <dbReference type="ARBA" id="ARBA00022741"/>
    </source>
</evidence>
<evidence type="ECO:0000256" key="1">
    <source>
        <dbReference type="ARBA" id="ARBA00010899"/>
    </source>
</evidence>
<feature type="region of interest" description="Disordered" evidence="8">
    <location>
        <begin position="387"/>
        <end position="439"/>
    </location>
</feature>
<dbReference type="PANTHER" id="PTHR47972:SF45">
    <property type="entry name" value="PROTEIN CLARET SEGREGATIONAL"/>
    <property type="match status" value="1"/>
</dbReference>
<dbReference type="PROSITE" id="PS50067">
    <property type="entry name" value="KINESIN_MOTOR_2"/>
    <property type="match status" value="1"/>
</dbReference>
<dbReference type="SUPFAM" id="SSF52540">
    <property type="entry name" value="P-loop containing nucleoside triphosphate hydrolases"/>
    <property type="match status" value="1"/>
</dbReference>
<organism evidence="10 11">
    <name type="scientific">Wallemia hederae</name>
    <dbReference type="NCBI Taxonomy" id="1540922"/>
    <lineage>
        <taxon>Eukaryota</taxon>
        <taxon>Fungi</taxon>
        <taxon>Dikarya</taxon>
        <taxon>Basidiomycota</taxon>
        <taxon>Wallemiomycotina</taxon>
        <taxon>Wallemiomycetes</taxon>
        <taxon>Wallemiales</taxon>
        <taxon>Wallemiaceae</taxon>
        <taxon>Wallemia</taxon>
    </lineage>
</organism>
<dbReference type="Gene3D" id="3.50.50.60">
    <property type="entry name" value="FAD/NAD(P)-binding domain"/>
    <property type="match status" value="1"/>
</dbReference>
<comment type="caution">
    <text evidence="10">The sequence shown here is derived from an EMBL/GenBank/DDBJ whole genome shotgun (WGS) entry which is preliminary data.</text>
</comment>
<protein>
    <recommendedName>
        <fullName evidence="9">Kinesin motor domain-containing protein</fullName>
    </recommendedName>
</protein>
<dbReference type="GO" id="GO:0007018">
    <property type="term" value="P:microtubule-based movement"/>
    <property type="evidence" value="ECO:0007669"/>
    <property type="project" value="InterPro"/>
</dbReference>
<evidence type="ECO:0000313" key="11">
    <source>
        <dbReference type="Proteomes" id="UP000310189"/>
    </source>
</evidence>
<dbReference type="Proteomes" id="UP000310189">
    <property type="component" value="Unassembled WGS sequence"/>
</dbReference>
<name>A0A4T0FEB1_9BASI</name>
<dbReference type="InterPro" id="IPR036961">
    <property type="entry name" value="Kinesin_motor_dom_sf"/>
</dbReference>
<dbReference type="Gene3D" id="3.40.850.10">
    <property type="entry name" value="Kinesin motor domain"/>
    <property type="match status" value="1"/>
</dbReference>
<dbReference type="InterPro" id="IPR001752">
    <property type="entry name" value="Kinesin_motor_dom"/>
</dbReference>
<keyword evidence="2" id="KW-0493">Microtubule</keyword>
<dbReference type="GO" id="GO:0005874">
    <property type="term" value="C:microtubule"/>
    <property type="evidence" value="ECO:0007669"/>
    <property type="project" value="UniProtKB-KW"/>
</dbReference>
<dbReference type="GO" id="GO:0008017">
    <property type="term" value="F:microtubule binding"/>
    <property type="evidence" value="ECO:0007669"/>
    <property type="project" value="InterPro"/>
</dbReference>
<feature type="compositionally biased region" description="Polar residues" evidence="8">
    <location>
        <begin position="550"/>
        <end position="562"/>
    </location>
</feature>
<feature type="region of interest" description="Disordered" evidence="8">
    <location>
        <begin position="529"/>
        <end position="562"/>
    </location>
</feature>
<keyword evidence="7" id="KW-0175">Coiled coil</keyword>
<dbReference type="GO" id="GO:0003777">
    <property type="term" value="F:microtubule motor activity"/>
    <property type="evidence" value="ECO:0007669"/>
    <property type="project" value="InterPro"/>
</dbReference>
<evidence type="ECO:0000256" key="8">
    <source>
        <dbReference type="SAM" id="MobiDB-lite"/>
    </source>
</evidence>
<dbReference type="EMBL" id="SPNW01000110">
    <property type="protein sequence ID" value="TIA85434.1"/>
    <property type="molecule type" value="Genomic_DNA"/>
</dbReference>
<feature type="coiled-coil region" evidence="7">
    <location>
        <begin position="615"/>
        <end position="712"/>
    </location>
</feature>
<dbReference type="Pfam" id="PF00225">
    <property type="entry name" value="Kinesin"/>
    <property type="match status" value="1"/>
</dbReference>
<feature type="binding site" evidence="6">
    <location>
        <begin position="869"/>
        <end position="876"/>
    </location>
    <ligand>
        <name>ATP</name>
        <dbReference type="ChEBI" id="CHEBI:30616"/>
    </ligand>
</feature>
<dbReference type="SMART" id="SM00129">
    <property type="entry name" value="KISc"/>
    <property type="match status" value="1"/>
</dbReference>
<sequence>MSHNSRQNILIIGAGCSGMAAAYALSLQPDRFNVTLCDKSHSVGGSATSYDLNEPKRFGADYINDGVQGASPVFHNTLSMFESTLGFRASDVGMQISFGNNLDSFWSNVFPSHLVDHFQADIKKFGRVLNTIKRFEPIFALIPVDRMLKIFNFQPSFGDRMVYPLVALFFGTGNETKHISSAILERVFLDPSMRLFEFSEESLLASVPHMKAFPELARVYGRWKSVIKSTGNVVVLNSTQVNSVERGTKAARDAGGNIRASLRDLKTSEERLESFDEVIFACDADSALKILEAGSGATWREKKVLGNVLYKWDVTVTHHDYDYMCKHYQMTYDSKYNAERKDEESQKAFEYAEKNWRPLYLIKMYEEDPSQIEMSFDLTHYQGQFEGMPPVGTNADIKPVEAPPTERQAGDQGKEHSAKSKSDGSVEVDLNKPLPPPENHVYQTIYLDKNASERWTKNEVDQDKVILEKWWKQQSHRYQHYAGTVPWMWTINGRNNTHFADACFLNTHFGVYQRKLKFMETRSSRLPLKRKASGIATSSNAKSRTAKPAASSSSNGTLQVSNTKPSNVQVCIGAAVQQIIDDRQVVDSATQSFWEGRLKNLAEVTEAEFNKVEEMMKMRDRMEKMEQEQAETRRRQATTDELNAAKAEHAEKVSSLQKVHKERVDELQSQVTNLERTRRALEEELGMEKTHAKKLKSELAKYTNNSMALETDVKVIKQALADAEYKLSKAKESGATREDEMLVMQNRFREMEDELRAGETLRKRLHNTIQELKGNVRVFARVRPKLLRDHTSQVARFVYPDGLNRDGGKQIILESSTTTAEGKSRDQSYNFTFDRVFGPDSLQEEVFSEIEQLTQSVLDGYNVCIFAYGQTGSGKSWTMEGNSHSGKDAGMIPRAIYHIFNTTRKLEDQGWSFAIQGQFLEIYNETVIDLLGSGEQEKKHNITHDKSGTTTVSDIVVVPLHEPNNVQDLLKKANRKRTTASTRVHEQSSRSSSVFSLKLQGKNDVTGEALRSVLNLVDLAGSERLDSTGTLNDPIRLKETQSINKSLSSLSDVISALGSSNGGSVSHIPYRNSKLTYLLQNSLNSNSKTLMFLNLSPMQDHLQESLCSLRFALKVHSTHIGQAKRTMTVK</sequence>
<dbReference type="InterPro" id="IPR019821">
    <property type="entry name" value="Kinesin_motor_CS"/>
</dbReference>
<dbReference type="InterPro" id="IPR036188">
    <property type="entry name" value="FAD/NAD-bd_sf"/>
</dbReference>
<evidence type="ECO:0000259" key="9">
    <source>
        <dbReference type="PROSITE" id="PS50067"/>
    </source>
</evidence>
<dbReference type="PROSITE" id="PS00411">
    <property type="entry name" value="KINESIN_MOTOR_1"/>
    <property type="match status" value="1"/>
</dbReference>
<proteinExistence type="inferred from homology"/>
<accession>A0A4T0FEB1</accession>
<dbReference type="InterPro" id="IPR027417">
    <property type="entry name" value="P-loop_NTPase"/>
</dbReference>
<keyword evidence="5 6" id="KW-0505">Motor protein</keyword>
<dbReference type="PRINTS" id="PR00380">
    <property type="entry name" value="KINESINHEAVY"/>
</dbReference>